<feature type="compositionally biased region" description="Basic and acidic residues" evidence="1">
    <location>
        <begin position="1"/>
        <end position="12"/>
    </location>
</feature>
<evidence type="ECO:0000313" key="3">
    <source>
        <dbReference type="EMBL" id="MCQ6957513.1"/>
    </source>
</evidence>
<proteinExistence type="predicted"/>
<dbReference type="InterPro" id="IPR025295">
    <property type="entry name" value="eCIS_core_dom"/>
</dbReference>
<evidence type="ECO:0000313" key="4">
    <source>
        <dbReference type="Proteomes" id="UP001204376"/>
    </source>
</evidence>
<comment type="caution">
    <text evidence="3">The sequence shown here is derived from an EMBL/GenBank/DDBJ whole genome shotgun (WGS) entry which is preliminary data.</text>
</comment>
<gene>
    <name evidence="3" type="ORF">NPE20_06080</name>
</gene>
<reference evidence="3 4" key="1">
    <citation type="submission" date="2022-07" db="EMBL/GenBank/DDBJ databases">
        <title>Mucilaginibacter sp. JC4.</title>
        <authorList>
            <person name="Le V."/>
            <person name="Ko S.-R."/>
            <person name="Ahn C.-Y."/>
            <person name="Oh H.-M."/>
        </authorList>
    </citation>
    <scope>NUCLEOTIDE SEQUENCE [LARGE SCALE GENOMIC DNA]</scope>
    <source>
        <strain evidence="3 4">JC4</strain>
    </source>
</reference>
<feature type="domain" description="eCIS core" evidence="2">
    <location>
        <begin position="154"/>
        <end position="231"/>
    </location>
</feature>
<name>A0ABT1SYU5_9SPHI</name>
<evidence type="ECO:0000256" key="1">
    <source>
        <dbReference type="SAM" id="MobiDB-lite"/>
    </source>
</evidence>
<dbReference type="Proteomes" id="UP001204376">
    <property type="component" value="Unassembled WGS sequence"/>
</dbReference>
<dbReference type="Pfam" id="PF13699">
    <property type="entry name" value="eCIS_core"/>
    <property type="match status" value="1"/>
</dbReference>
<dbReference type="EMBL" id="JANHOH010000001">
    <property type="protein sequence ID" value="MCQ6957513.1"/>
    <property type="molecule type" value="Genomic_DNA"/>
</dbReference>
<dbReference type="RefSeq" id="WP_256537717.1">
    <property type="nucleotide sequence ID" value="NZ_JANHOH010000001.1"/>
</dbReference>
<organism evidence="3 4">
    <name type="scientific">Mucilaginibacter aquariorum</name>
    <dbReference type="NCBI Taxonomy" id="2967225"/>
    <lineage>
        <taxon>Bacteria</taxon>
        <taxon>Pseudomonadati</taxon>
        <taxon>Bacteroidota</taxon>
        <taxon>Sphingobacteriia</taxon>
        <taxon>Sphingobacteriales</taxon>
        <taxon>Sphingobacteriaceae</taxon>
        <taxon>Mucilaginibacter</taxon>
    </lineage>
</organism>
<sequence length="648" mass="70940">MADRALLEKQKDTATAVKEAGKGAHQAKKSMPDPGKLLSPSSPRYAASKGFNAIPLFSNTSHYIQTKLSVNQPGDKFEQEADAMAERVLKMDTRSVASPQTINAITPVVQRKCSHCEEEEKKKQLQRKESNAGHPKVNDGMTGYLNGLHNSGAPLPQQARNYFEPRFGYDFSKVRIHIDTAATQSASSINALAYTTSNNIVFNSGQYDPQTTTGKKLLGHELTHVIQQRQGKAIQRAPAPPKVANWWDGKSIGMAPSKKFWDDIHLFFPKDGRKFSGSSMGNVTNIDTDDRNMAIIGKAYWDEADPMKRKAMLVPLIEKVDDNRYKQARIDNEDLTNDKITAKLKALAGTEQQSYLKKLTDMGKFVKNDQVIAYINGDENGKTEIVRSANETLLDWKFDQNRLTDADLNDPKTNTRLRGLSTADKLKKETDTKNLSAQTGETTTKLQQFLHTQTQTSTPVPDAAVVNSAGGFTMSFPNVDVIVLPDTSGGSGNATSFKTNLPTSSFQFSLDPSGLITGFFTVSGRTRTPLTLPSKLVVTIQTSFQNMGTVDNPSAYGRGTTAQDVRWKGTTLRFHEGSHGKGFIDFIASHNFPSIALGTVRAADFTTINGFMRAMNVDSCTNVDQVGTTQDAFIATPAGRASGIVSCR</sequence>
<accession>A0ABT1SYU5</accession>
<protein>
    <submittedName>
        <fullName evidence="3">DUF4157 domain-containing protein</fullName>
    </submittedName>
</protein>
<keyword evidence="4" id="KW-1185">Reference proteome</keyword>
<feature type="region of interest" description="Disordered" evidence="1">
    <location>
        <begin position="1"/>
        <end position="40"/>
    </location>
</feature>
<evidence type="ECO:0000259" key="2">
    <source>
        <dbReference type="Pfam" id="PF13699"/>
    </source>
</evidence>